<feature type="compositionally biased region" description="Basic and acidic residues" evidence="1">
    <location>
        <begin position="902"/>
        <end position="919"/>
    </location>
</feature>
<organism evidence="2 3">
    <name type="scientific">Triangularia setosa</name>
    <dbReference type="NCBI Taxonomy" id="2587417"/>
    <lineage>
        <taxon>Eukaryota</taxon>
        <taxon>Fungi</taxon>
        <taxon>Dikarya</taxon>
        <taxon>Ascomycota</taxon>
        <taxon>Pezizomycotina</taxon>
        <taxon>Sordariomycetes</taxon>
        <taxon>Sordariomycetidae</taxon>
        <taxon>Sordariales</taxon>
        <taxon>Podosporaceae</taxon>
        <taxon>Triangularia</taxon>
    </lineage>
</organism>
<feature type="compositionally biased region" description="Polar residues" evidence="1">
    <location>
        <begin position="325"/>
        <end position="341"/>
    </location>
</feature>
<feature type="compositionally biased region" description="Polar residues" evidence="1">
    <location>
        <begin position="237"/>
        <end position="246"/>
    </location>
</feature>
<feature type="compositionally biased region" description="Basic and acidic residues" evidence="1">
    <location>
        <begin position="872"/>
        <end position="890"/>
    </location>
</feature>
<feature type="region of interest" description="Disordered" evidence="1">
    <location>
        <begin position="512"/>
        <end position="553"/>
    </location>
</feature>
<feature type="compositionally biased region" description="Low complexity" evidence="1">
    <location>
        <begin position="540"/>
        <end position="553"/>
    </location>
</feature>
<feature type="region of interest" description="Disordered" evidence="1">
    <location>
        <begin position="1058"/>
        <end position="1126"/>
    </location>
</feature>
<feature type="compositionally biased region" description="Polar residues" evidence="1">
    <location>
        <begin position="517"/>
        <end position="539"/>
    </location>
</feature>
<evidence type="ECO:0000256" key="1">
    <source>
        <dbReference type="SAM" id="MobiDB-lite"/>
    </source>
</evidence>
<feature type="compositionally biased region" description="Basic and acidic residues" evidence="1">
    <location>
        <begin position="931"/>
        <end position="956"/>
    </location>
</feature>
<accession>A0AAN6VZB7</accession>
<feature type="region of interest" description="Disordered" evidence="1">
    <location>
        <begin position="1"/>
        <end position="23"/>
    </location>
</feature>
<dbReference type="Proteomes" id="UP001302321">
    <property type="component" value="Unassembled WGS sequence"/>
</dbReference>
<feature type="region of interest" description="Disordered" evidence="1">
    <location>
        <begin position="866"/>
        <end position="1043"/>
    </location>
</feature>
<dbReference type="EMBL" id="MU866412">
    <property type="protein sequence ID" value="KAK4172564.1"/>
    <property type="molecule type" value="Genomic_DNA"/>
</dbReference>
<feature type="compositionally biased region" description="Basic residues" evidence="1">
    <location>
        <begin position="1075"/>
        <end position="1084"/>
    </location>
</feature>
<feature type="compositionally biased region" description="Low complexity" evidence="1">
    <location>
        <begin position="294"/>
        <end position="308"/>
    </location>
</feature>
<protein>
    <submittedName>
        <fullName evidence="2">Uncharacterized protein</fullName>
    </submittedName>
</protein>
<reference evidence="2" key="2">
    <citation type="submission" date="2023-05" db="EMBL/GenBank/DDBJ databases">
        <authorList>
            <consortium name="Lawrence Berkeley National Laboratory"/>
            <person name="Steindorff A."/>
            <person name="Hensen N."/>
            <person name="Bonometti L."/>
            <person name="Westerberg I."/>
            <person name="Brannstrom I.O."/>
            <person name="Guillou S."/>
            <person name="Cros-Aarteil S."/>
            <person name="Calhoun S."/>
            <person name="Haridas S."/>
            <person name="Kuo A."/>
            <person name="Mondo S."/>
            <person name="Pangilinan J."/>
            <person name="Riley R."/>
            <person name="Labutti K."/>
            <person name="Andreopoulos B."/>
            <person name="Lipzen A."/>
            <person name="Chen C."/>
            <person name="Yanf M."/>
            <person name="Daum C."/>
            <person name="Ng V."/>
            <person name="Clum A."/>
            <person name="Ohm R."/>
            <person name="Martin F."/>
            <person name="Silar P."/>
            <person name="Natvig D."/>
            <person name="Lalanne C."/>
            <person name="Gautier V."/>
            <person name="Ament-Velasquez S.L."/>
            <person name="Kruys A."/>
            <person name="Hutchinson M.I."/>
            <person name="Powell A.J."/>
            <person name="Barry K."/>
            <person name="Miller A.N."/>
            <person name="Grigoriev I.V."/>
            <person name="Debuchy R."/>
            <person name="Gladieux P."/>
            <person name="Thoren M.H."/>
            <person name="Johannesson H."/>
        </authorList>
    </citation>
    <scope>NUCLEOTIDE SEQUENCE</scope>
    <source>
        <strain evidence="2">CBS 892.96</strain>
    </source>
</reference>
<feature type="compositionally biased region" description="Low complexity" evidence="1">
    <location>
        <begin position="191"/>
        <end position="210"/>
    </location>
</feature>
<keyword evidence="3" id="KW-1185">Reference proteome</keyword>
<evidence type="ECO:0000313" key="3">
    <source>
        <dbReference type="Proteomes" id="UP001302321"/>
    </source>
</evidence>
<feature type="region of interest" description="Disordered" evidence="1">
    <location>
        <begin position="380"/>
        <end position="401"/>
    </location>
</feature>
<name>A0AAN6VZB7_9PEZI</name>
<reference evidence="2" key="1">
    <citation type="journal article" date="2023" name="Mol. Phylogenet. Evol.">
        <title>Genome-scale phylogeny and comparative genomics of the fungal order Sordariales.</title>
        <authorList>
            <person name="Hensen N."/>
            <person name="Bonometti L."/>
            <person name="Westerberg I."/>
            <person name="Brannstrom I.O."/>
            <person name="Guillou S."/>
            <person name="Cros-Aarteil S."/>
            <person name="Calhoun S."/>
            <person name="Haridas S."/>
            <person name="Kuo A."/>
            <person name="Mondo S."/>
            <person name="Pangilinan J."/>
            <person name="Riley R."/>
            <person name="LaButti K."/>
            <person name="Andreopoulos B."/>
            <person name="Lipzen A."/>
            <person name="Chen C."/>
            <person name="Yan M."/>
            <person name="Daum C."/>
            <person name="Ng V."/>
            <person name="Clum A."/>
            <person name="Steindorff A."/>
            <person name="Ohm R.A."/>
            <person name="Martin F."/>
            <person name="Silar P."/>
            <person name="Natvig D.O."/>
            <person name="Lalanne C."/>
            <person name="Gautier V."/>
            <person name="Ament-Velasquez S.L."/>
            <person name="Kruys A."/>
            <person name="Hutchinson M.I."/>
            <person name="Powell A.J."/>
            <person name="Barry K."/>
            <person name="Miller A.N."/>
            <person name="Grigoriev I.V."/>
            <person name="Debuchy R."/>
            <person name="Gladieux P."/>
            <person name="Hiltunen Thoren M."/>
            <person name="Johannesson H."/>
        </authorList>
    </citation>
    <scope>NUCLEOTIDE SEQUENCE</scope>
    <source>
        <strain evidence="2">CBS 892.96</strain>
    </source>
</reference>
<feature type="compositionally biased region" description="Polar residues" evidence="1">
    <location>
        <begin position="999"/>
        <end position="1026"/>
    </location>
</feature>
<feature type="region of interest" description="Disordered" evidence="1">
    <location>
        <begin position="185"/>
        <end position="256"/>
    </location>
</feature>
<comment type="caution">
    <text evidence="2">The sequence shown here is derived from an EMBL/GenBank/DDBJ whole genome shotgun (WGS) entry which is preliminary data.</text>
</comment>
<evidence type="ECO:0000313" key="2">
    <source>
        <dbReference type="EMBL" id="KAK4172564.1"/>
    </source>
</evidence>
<sequence length="1126" mass="123721">MERLAPAHRPLRSGNGPPDIHGNRRLARHGFAATNRWSLTPGQLSKAEWGWTRWRWLPQPTTMTPYSAIHRLRISKPAGSGINSTFRTWRRSTNPFWKVLSTPRDVGVDATQTKQPECFNDAETYFVPGWARNLATDVNRMETTLDDVVKRLHKTTKDGAGGRPTSSLMFNKWLKSARKVPIPDAETALVPGTRLLPGGTTLGGKPSPSGRPDDPTARTMPMKVAGDQSQEREPRTPSRQTASDPSSFEEHDCTMTKVKSPTHVVLQGMREELASIKQAYQDLYDQILEGDQRAAQTAQASQAAQDNQPSVQPPLEPSRPGLTTPAATVTPNQHQPPSIQPTRYHREKIERLEAEKANFERQFRRQQRIIGRLLNQAKTQNKYKSPVPTGNQNDSSIPNTSADTSGASVLFLRQSTRQANAGVTGIANAAATIGTQPDAGQPGNTLDDKTLEKKLLELLGLSTASAPTQNPNITSADQAQDPKVATASVQAVTDTTTASTYFSTATQTTAAATDSTPVGTTAADQNTSRAVTTSTDANPSGTTAAKTTWTLSTGTDAPTAIPTAAGPKAPPPAAESVIVTTKQQIHAAFRALRIKLWQFSHSAAFQLDGPMSFASDMQKESGEQPFCRPELWDRLTHEQRANRICELIFMWLWRQILRPGVESFGAKAVYDPANPERGFRTLEVEMGLAGGMRCADKGIYAVNTPQLMPQQFATQTEISSPLQRLARAIAPLGERIFRTLSPVIQFEFCRNQQLVQQQIWSICHDAALLKMMFRQVPEKQMKVEVPGAHGDQAVSNKWGGQGYDKLTRVLSFQGWVRVVGMERFPGKRAIVCVPFGALTLVVNGKKVVLERAWIVENDDEKYTSLGIFVPEKPGDKRKSRDETEGADPRAEQGGQEGTLDESAAKRNRQEKPGEKENNGGKENTCEIETTGEGKKPGEKEKAGEKEKCGEKERPKETNQPVIIVSADHGDEDESEISSEHDDLGRDPTWRPSSKPAEASTGNSGQASTGNQTKDNPTQQPASQLTHQPDIPEGGLRGASSPAVSIDSIRDILRIVPAMGSTELAQDAATDDQRKKEKKKRRRQRKERDPNWVPRPSEDDETESSTERNPGPRSRRRSPKEDKNRTV</sequence>
<feature type="region of interest" description="Disordered" evidence="1">
    <location>
        <begin position="294"/>
        <end position="343"/>
    </location>
</feature>
<proteinExistence type="predicted"/>
<feature type="compositionally biased region" description="Basic and acidic residues" evidence="1">
    <location>
        <begin position="977"/>
        <end position="988"/>
    </location>
</feature>
<dbReference type="AlphaFoldDB" id="A0AAN6VZB7"/>
<gene>
    <name evidence="2" type="ORF">QBC36DRAFT_381676</name>
</gene>